<feature type="domain" description="Ig-like" evidence="8">
    <location>
        <begin position="2513"/>
        <end position="2596"/>
    </location>
</feature>
<feature type="domain" description="Ig-like" evidence="8">
    <location>
        <begin position="460"/>
        <end position="548"/>
    </location>
</feature>
<feature type="domain" description="Ig-like" evidence="8">
    <location>
        <begin position="74"/>
        <end position="153"/>
    </location>
</feature>
<comment type="caution">
    <text evidence="9">The sequence shown here is derived from an EMBL/GenBank/DDBJ whole genome shotgun (WGS) entry which is preliminary data.</text>
</comment>
<evidence type="ECO:0000256" key="4">
    <source>
        <dbReference type="ARBA" id="ARBA00022737"/>
    </source>
</evidence>
<feature type="compositionally biased region" description="Basic and acidic residues" evidence="7">
    <location>
        <begin position="1009"/>
        <end position="1022"/>
    </location>
</feature>
<dbReference type="InterPro" id="IPR040849">
    <property type="entry name" value="MyBP-C_THB"/>
</dbReference>
<evidence type="ECO:0000313" key="10">
    <source>
        <dbReference type="Proteomes" id="UP001482620"/>
    </source>
</evidence>
<comment type="subcellular location">
    <subcellularLocation>
        <location evidence="1">Cytoplasm</location>
    </subcellularLocation>
</comment>
<evidence type="ECO:0000313" key="9">
    <source>
        <dbReference type="EMBL" id="MEQ2219930.1"/>
    </source>
</evidence>
<feature type="compositionally biased region" description="Basic and acidic residues" evidence="7">
    <location>
        <begin position="1910"/>
        <end position="1920"/>
    </location>
</feature>
<dbReference type="PANTHER" id="PTHR35971">
    <property type="entry name" value="SI:DKEY-31G6.6"/>
    <property type="match status" value="1"/>
</dbReference>
<feature type="non-terminal residue" evidence="9">
    <location>
        <position position="2687"/>
    </location>
</feature>
<feature type="domain" description="Ig-like" evidence="8">
    <location>
        <begin position="1"/>
        <end position="72"/>
    </location>
</feature>
<feature type="compositionally biased region" description="Pro residues" evidence="7">
    <location>
        <begin position="1734"/>
        <end position="1748"/>
    </location>
</feature>
<feature type="region of interest" description="Disordered" evidence="7">
    <location>
        <begin position="1000"/>
        <end position="1111"/>
    </location>
</feature>
<evidence type="ECO:0000256" key="6">
    <source>
        <dbReference type="ARBA" id="ARBA00023319"/>
    </source>
</evidence>
<sequence>MLQVTYTGSQHVYVSWKKDGKPIWASYKYNVKTINSSCVLEVLSSDREEAAGRYSCEISNATSSATCHAHVRLERVSFVAKLEDASYSLGDKLTVMCTYTGSQRLYVSWMKDGMPIWASYKYNIITTESSCVLEILNSDREEAAGLYSCQVSNLEGFAVCDAYVICKTPKKEAARFIRKLENTTFRVGQPLALRVAFTGSQRVSVSWRKDGRLIWASYQYNVKTTDCSCVLEVLNSDREEARGRYTCEISNSEGSDICHAYVRLEPVQFTKKLEDITHQLGKPLRLECTYSGSQRVYVTWKKDDKLIRASYQYNMKTTDTSCILEVLNNDRVAAAGKYTCEISYAEGTDTCHAHVKIERKVPPNFTKSPPESIVDSVGKAIKMEGRVSGSQPLTITWYKDNQEIYPSEKYDITFKNNMAVLCIRESVVSDGSVYTCEASNEAGKASCQVSLTVSETGQPPKFDVSLEPVTVNEGEKMSLKCHVRGSAPLTIQWMKDRRELTSSDKTKITFVGGTASLEISSASKAEAGDYLCKASNATGSDFCKSKVTVKDKGAKAAPTEAPTPAAAAPVKRLDNLFFIEEPKNISVTEKGTATFIAKIGGDPIPSVKWMKGKWRQVTPGGRISIDHKGQDAKLEIREVTKSDSGLYRTPSKQKSPKKLEPVSIIDLLRGHDPKDYERILREHGIHDYRAILQAVEFLKREKEMETGKAEVEHGGRVEEEDMARLIQQLEGRVDTEPVFVMEDISDQTITENQTATFECQIRINYPEISLTWYKGTQKLENSDKYEISSVDDRHYLKIKNCQVKDQGNYRVVCGPHISNAKLTVTADQIQFTKCIRNIEVSERHSATFECELSFDNATVSWYKDSWELKESPKYNFRTEGRRHFMTIRNVTAEDEGVYSVIARLEPMGEARSTAELYLSGKDIGLGKVPQDIPDSSVQLPEMASMIICKESSEFYHYEERSEAQEFKSMTVEEETVSVRFSSISEEKKAVEEIVERTQVREGIPAVPEGYRKPEEKPSEREAPPPPAVTEPEIKKQRPEATFKTPPQREEPPVPEVYPEPKAEPKPKEPETVPPEPKRMPQKPEVPEPKVSEAPEVKPGKKTPAVPEPRVPAVSKPVEVKVHPVAERVSPPNTEEILPRVWTEAAPVKVASEPKELEVIGKPLPRIAKHEPEVLKAGPKTEAEEPKLGEKTKKAFEEPEKVITFPKKVEDSKTPRETERLPDTPKLGPEKETKIPEKTKVIIETPKVVSEEPTKVPEKSKEETKRDQELPKKVPKTQKMIPEKPKEKKNVEDKDTVLKVPKKVPETSKKVTEEAKVIEPPAELKNKTEAPKFDVEKTPPGDRAPPSKDKTEKPQQQAVVEDIRNSVLEDRFSPTNTAIKHQEVQRCERRLKYKESAVRDDPTLNERLELMEKTEVPKRFRQDHEVTESKCSEHIEAYEDEKLQDIKEGKKDKALREMKIESLITLSPPPTVTELPPKDARTLPEITPARIEVSLVEDQVSFKKDSYKKTRERKGHKSVFYSATELQEDTFVSEQHLETKDEIIKKQDDSVKYEDFSFEESTNLHIREMAQIDLQTSLASSMSLVEKTVSLNKELLPAAETDLIKNETYLPLSKMAACSTEKVPTETKIQPEKSQAGPLKTPQSPEHQSLSSTRPFYPTPEEIFFETGFSEGAASIERKPQIREDVKEENMTLKPLQPETVSPPEEKKPSAPEPKPSPPPPQKVTPPAEEKKPSAPEPKPSPPPPPKKVTPPAEERKPSAPEPKPSPPPQKVAPPTEEKKPSPEPKPSPPPPPQKVTPPAEEKKPSPPEPKPSLPPQKVSPPAEEKKPSVPAPPAPTPKIAPPAVSPPEEKKPTPPPREPPAEKVVPPEAPVAPVEKKPSKPAVQADPTTVSERISPPEDKEPVSAPGPTKDGKPSEEPSKGRGRGFGARQTPSPGDGGRGRGLKPGGKGPSPPEEPFAGFKLKPVALKFVKKIQDIVLQEAESIGSSAVFECEVSPSTAVTSWMKDDSNLRESPKHKFTSDGKDRKLHIIDVQLSDTGEYTCVAKNAGKEISCTAKLIVEELPVKWVKELEPETSCMKGQPMYLTCELNKERDVVWKRNGELLKKKAGKVAINVIGMQHAVTIQNSTDEDAGIYTCEVDGQEEVKTSTTVKVIEIIKDWLVKPLRDQHVKPKTKATFKCELFKDTPNWKWYKGENELAPSDKVEINKDGKDMKLTINNCQPDDVSDYTIEVEDRRYTAKLTLGEREAEILKPLASVEVVEKEEAHFDTEISEDDVPGEWKLRGQVLTRSPTCDIKAEGGKRFLTLKNVQLDQAGEVSYQALNAVTSAMLTVKEIEMGFVDTLKDMSVPEKKQAKFECTITKDVPKVMWFKGVEIITPSPKYEIIDDGKKHMLIINSCEFDDESQYMIEVLDQRSTAHLTVEGMRLKFTQQLKDQTIKEGNTVRFDIELTHENVPVVWYRNEVKLHVSRTVLMHVEGRRHTLEMRTLSLDDTCQIKAEAKGIFSSAKLTVIEGDAIFLVKLQDYTATEKDEVTLDCELSKDVPVVWYHNEKEVIASKMVVMRSEGTRRSLVLKKVAQNNQGKYVCDCGTDKTSANITIEARDVKVVRPIYGVELFDGETARFEVEISEDDVHGQWKLNGEVLSPSSDVDIIEEGGKHTLILYNCKVSMTGEVAYSAANAKCSANLKVK</sequence>
<feature type="domain" description="Ig-like" evidence="8">
    <location>
        <begin position="169"/>
        <end position="258"/>
    </location>
</feature>
<keyword evidence="3" id="KW-0597">Phosphoprotein</keyword>
<evidence type="ECO:0000256" key="2">
    <source>
        <dbReference type="ARBA" id="ARBA00022490"/>
    </source>
</evidence>
<gene>
    <name evidence="9" type="ORF">ILYODFUR_000154</name>
</gene>
<dbReference type="InterPro" id="IPR003598">
    <property type="entry name" value="Ig_sub2"/>
</dbReference>
<dbReference type="Gene3D" id="2.60.40.10">
    <property type="entry name" value="Immunoglobulins"/>
    <property type="match status" value="17"/>
</dbReference>
<feature type="domain" description="Ig-like" evidence="8">
    <location>
        <begin position="1964"/>
        <end position="2052"/>
    </location>
</feature>
<dbReference type="InterPro" id="IPR007110">
    <property type="entry name" value="Ig-like_dom"/>
</dbReference>
<feature type="compositionally biased region" description="Pro residues" evidence="7">
    <location>
        <begin position="1829"/>
        <end position="1845"/>
    </location>
</feature>
<feature type="compositionally biased region" description="Basic and acidic residues" evidence="7">
    <location>
        <begin position="1675"/>
        <end position="1690"/>
    </location>
</feature>
<dbReference type="Proteomes" id="UP001482620">
    <property type="component" value="Unassembled WGS sequence"/>
</dbReference>
<name>A0ABV0SH86_9TELE</name>
<feature type="compositionally biased region" description="Basic and acidic residues" evidence="7">
    <location>
        <begin position="1084"/>
        <end position="1098"/>
    </location>
</feature>
<feature type="compositionally biased region" description="Pro residues" evidence="7">
    <location>
        <begin position="1783"/>
        <end position="1795"/>
    </location>
</feature>
<keyword evidence="6" id="KW-0393">Immunoglobulin domain</keyword>
<feature type="domain" description="Ig-like" evidence="8">
    <location>
        <begin position="2063"/>
        <end position="2151"/>
    </location>
</feature>
<evidence type="ECO:0000256" key="7">
    <source>
        <dbReference type="SAM" id="MobiDB-lite"/>
    </source>
</evidence>
<dbReference type="SMART" id="SM00408">
    <property type="entry name" value="IGc2"/>
    <property type="match status" value="11"/>
</dbReference>
<dbReference type="InterPro" id="IPR052385">
    <property type="entry name" value="Obscurin/Obscurin-like_Reg"/>
</dbReference>
<keyword evidence="10" id="KW-1185">Reference proteome</keyword>
<dbReference type="Pfam" id="PF18362">
    <property type="entry name" value="THB"/>
    <property type="match status" value="1"/>
</dbReference>
<accession>A0ABV0SH86</accession>
<evidence type="ECO:0000256" key="1">
    <source>
        <dbReference type="ARBA" id="ARBA00004496"/>
    </source>
</evidence>
<feature type="domain" description="Ig-like" evidence="8">
    <location>
        <begin position="737"/>
        <end position="860"/>
    </location>
</feature>
<dbReference type="EMBL" id="JAHRIQ010000007">
    <property type="protein sequence ID" value="MEQ2219930.1"/>
    <property type="molecule type" value="Genomic_DNA"/>
</dbReference>
<dbReference type="PRINTS" id="PR01217">
    <property type="entry name" value="PRICHEXTENSN"/>
</dbReference>
<dbReference type="InterPro" id="IPR003599">
    <property type="entry name" value="Ig_sub"/>
</dbReference>
<dbReference type="SUPFAM" id="SSF48726">
    <property type="entry name" value="Immunoglobulin"/>
    <property type="match status" value="17"/>
</dbReference>
<feature type="region of interest" description="Disordered" evidence="7">
    <location>
        <begin position="1619"/>
        <end position="1957"/>
    </location>
</feature>
<dbReference type="InterPro" id="IPR036179">
    <property type="entry name" value="Ig-like_dom_sf"/>
</dbReference>
<feature type="compositionally biased region" description="Polar residues" evidence="7">
    <location>
        <begin position="1640"/>
        <end position="1653"/>
    </location>
</feature>
<protein>
    <recommendedName>
        <fullName evidence="8">Ig-like domain-containing protein</fullName>
    </recommendedName>
</protein>
<feature type="compositionally biased region" description="Basic and acidic residues" evidence="7">
    <location>
        <begin position="1169"/>
        <end position="1240"/>
    </location>
</feature>
<keyword evidence="4" id="KW-0677">Repeat</keyword>
<feature type="compositionally biased region" description="Pro residues" evidence="7">
    <location>
        <begin position="1759"/>
        <end position="1771"/>
    </location>
</feature>
<feature type="domain" description="Ig-like" evidence="8">
    <location>
        <begin position="363"/>
        <end position="452"/>
    </location>
</feature>
<evidence type="ECO:0000256" key="3">
    <source>
        <dbReference type="ARBA" id="ARBA00022553"/>
    </source>
</evidence>
<keyword evidence="5" id="KW-1015">Disulfide bond</keyword>
<feature type="compositionally biased region" description="Basic and acidic residues" evidence="7">
    <location>
        <begin position="1280"/>
        <end position="1352"/>
    </location>
</feature>
<dbReference type="CDD" id="cd00096">
    <property type="entry name" value="Ig"/>
    <property type="match status" value="6"/>
</dbReference>
<dbReference type="SMART" id="SM00409">
    <property type="entry name" value="IG"/>
    <property type="match status" value="16"/>
</dbReference>
<feature type="region of interest" description="Disordered" evidence="7">
    <location>
        <begin position="1169"/>
        <end position="1358"/>
    </location>
</feature>
<dbReference type="InterPro" id="IPR013098">
    <property type="entry name" value="Ig_I-set"/>
</dbReference>
<dbReference type="InterPro" id="IPR013783">
    <property type="entry name" value="Ig-like_fold"/>
</dbReference>
<proteinExistence type="predicted"/>
<feature type="compositionally biased region" description="Pro residues" evidence="7">
    <location>
        <begin position="1806"/>
        <end position="1818"/>
    </location>
</feature>
<reference evidence="9 10" key="1">
    <citation type="submission" date="2021-06" db="EMBL/GenBank/DDBJ databases">
        <authorList>
            <person name="Palmer J.M."/>
        </authorList>
    </citation>
    <scope>NUCLEOTIDE SEQUENCE [LARGE SCALE GENOMIC DNA]</scope>
    <source>
        <strain evidence="10">if_2019</strain>
        <tissue evidence="9">Muscle</tissue>
    </source>
</reference>
<organism evidence="9 10">
    <name type="scientific">Ilyodon furcidens</name>
    <name type="common">goldbreast splitfin</name>
    <dbReference type="NCBI Taxonomy" id="33524"/>
    <lineage>
        <taxon>Eukaryota</taxon>
        <taxon>Metazoa</taxon>
        <taxon>Chordata</taxon>
        <taxon>Craniata</taxon>
        <taxon>Vertebrata</taxon>
        <taxon>Euteleostomi</taxon>
        <taxon>Actinopterygii</taxon>
        <taxon>Neopterygii</taxon>
        <taxon>Teleostei</taxon>
        <taxon>Neoteleostei</taxon>
        <taxon>Acanthomorphata</taxon>
        <taxon>Ovalentaria</taxon>
        <taxon>Atherinomorphae</taxon>
        <taxon>Cyprinodontiformes</taxon>
        <taxon>Goodeidae</taxon>
        <taxon>Ilyodon</taxon>
    </lineage>
</organism>
<keyword evidence="2" id="KW-0963">Cytoplasm</keyword>
<feature type="compositionally biased region" description="Basic and acidic residues" evidence="7">
    <location>
        <begin position="1031"/>
        <end position="1051"/>
    </location>
</feature>
<feature type="compositionally biased region" description="Basic and acidic residues" evidence="7">
    <location>
        <begin position="1248"/>
        <end position="1271"/>
    </location>
</feature>
<evidence type="ECO:0000256" key="5">
    <source>
        <dbReference type="ARBA" id="ARBA00023157"/>
    </source>
</evidence>
<dbReference type="PANTHER" id="PTHR35971:SF5">
    <property type="entry name" value="OBSCURIN LIKE CYTOSKELETAL ADAPTOR 1"/>
    <property type="match status" value="1"/>
</dbReference>
<dbReference type="PROSITE" id="PS50835">
    <property type="entry name" value="IG_LIKE"/>
    <property type="match status" value="10"/>
</dbReference>
<dbReference type="Pfam" id="PF07679">
    <property type="entry name" value="I-set"/>
    <property type="match status" value="16"/>
</dbReference>
<feature type="compositionally biased region" description="Basic and acidic residues" evidence="7">
    <location>
        <begin position="1058"/>
        <end position="1078"/>
    </location>
</feature>
<feature type="compositionally biased region" description="Pro residues" evidence="7">
    <location>
        <begin position="1710"/>
        <end position="1723"/>
    </location>
</feature>
<feature type="domain" description="Ig-like" evidence="8">
    <location>
        <begin position="266"/>
        <end position="356"/>
    </location>
</feature>
<evidence type="ECO:0000259" key="8">
    <source>
        <dbReference type="PROSITE" id="PS50835"/>
    </source>
</evidence>